<feature type="domain" description="CN hydrolase" evidence="2">
    <location>
        <begin position="110"/>
        <end position="372"/>
    </location>
</feature>
<dbReference type="PATRIC" id="fig|1301098.3.peg.3864"/>
<dbReference type="Pfam" id="PF00795">
    <property type="entry name" value="CN_hydrolase"/>
    <property type="match status" value="1"/>
</dbReference>
<proteinExistence type="predicted"/>
<name>A0A024HJH9_PSEKB</name>
<evidence type="ECO:0000259" key="2">
    <source>
        <dbReference type="PROSITE" id="PS50263"/>
    </source>
</evidence>
<dbReference type="HOGENOM" id="CLU_062168_0_0_6"/>
<sequence>MRKLIFLVLITLFAGYAGWAERRPVGHYLSDLRSQVVLNVGAPSERGNLLGIQPELFNGDYQSAARLRLKLAAYLQKAREANLLGPRTVVVFPEHIGTWLVAAGEKPEVYSATNLNDAMRWMAISNPLKVARGWLSAKGQDRLADALFRMKAVDMAHDYQSIFGSLAREFGVTLVAGSIVLPNPWVEDGVLRTGNGRLYNVSLVFGADGQPLGEPQRKVYPIDSEKGFIRAGHSDNLQVLETPAGRLGVLICADSWYPINYAVLATSKVELIAVPAFLSGNDQWRQPWHGYNGAATPADVQLKPGELSEGEAWERLSLPGRLGTSGAHAGITVFLRGQLWDLGSSGPGMVVGGSSHQLAEDGPGARLINLWL</sequence>
<dbReference type="InterPro" id="IPR050345">
    <property type="entry name" value="Aliph_Amidase/BUP"/>
</dbReference>
<dbReference type="InterPro" id="IPR003010">
    <property type="entry name" value="C-N_Hydrolase"/>
</dbReference>
<dbReference type="Gene3D" id="3.60.110.10">
    <property type="entry name" value="Carbon-nitrogen hydrolase"/>
    <property type="match status" value="1"/>
</dbReference>
<dbReference type="PROSITE" id="PS50263">
    <property type="entry name" value="CN_HYDROLASE"/>
    <property type="match status" value="1"/>
</dbReference>
<evidence type="ECO:0000313" key="4">
    <source>
        <dbReference type="Proteomes" id="UP000025241"/>
    </source>
</evidence>
<dbReference type="CDD" id="cd07197">
    <property type="entry name" value="nitrilase"/>
    <property type="match status" value="1"/>
</dbReference>
<keyword evidence="4" id="KW-1185">Reference proteome</keyword>
<dbReference type="eggNOG" id="COG0388">
    <property type="taxonomic scope" value="Bacteria"/>
</dbReference>
<dbReference type="PANTHER" id="PTHR43674:SF13">
    <property type="entry name" value="CN HYDROLASE DOMAIN-CONTAINING PROTEIN"/>
    <property type="match status" value="1"/>
</dbReference>
<dbReference type="AlphaFoldDB" id="A0A024HJH9"/>
<reference evidence="3 4" key="1">
    <citation type="submission" date="2013-03" db="EMBL/GenBank/DDBJ databases">
        <authorList>
            <person name="Linke B."/>
        </authorList>
    </citation>
    <scope>NUCLEOTIDE SEQUENCE [LARGE SCALE GENOMIC DNA]</scope>
    <source>
        <strain evidence="3 4">B13</strain>
    </source>
</reference>
<organism evidence="3 4">
    <name type="scientific">Pseudomonas knackmussii (strain DSM 6978 / CCUG 54928 / LMG 23759 / B13)</name>
    <dbReference type="NCBI Taxonomy" id="1301098"/>
    <lineage>
        <taxon>Bacteria</taxon>
        <taxon>Pseudomonadati</taxon>
        <taxon>Pseudomonadota</taxon>
        <taxon>Gammaproteobacteria</taxon>
        <taxon>Pseudomonadales</taxon>
        <taxon>Pseudomonadaceae</taxon>
        <taxon>Pseudomonas</taxon>
    </lineage>
</organism>
<dbReference type="InterPro" id="IPR036526">
    <property type="entry name" value="C-N_Hydrolase_sf"/>
</dbReference>
<evidence type="ECO:0000256" key="1">
    <source>
        <dbReference type="ARBA" id="ARBA00022801"/>
    </source>
</evidence>
<dbReference type="OrthoDB" id="6930495at2"/>
<gene>
    <name evidence="3" type="ORF">PKB_3853</name>
</gene>
<dbReference type="Proteomes" id="UP000025241">
    <property type="component" value="Chromosome I"/>
</dbReference>
<accession>A0A024HJH9</accession>
<dbReference type="PANTHER" id="PTHR43674">
    <property type="entry name" value="NITRILASE C965.09-RELATED"/>
    <property type="match status" value="1"/>
</dbReference>
<dbReference type="KEGG" id="pkc:PKB_3853"/>
<keyword evidence="1" id="KW-0378">Hydrolase</keyword>
<dbReference type="STRING" id="1301098.PKB_3853"/>
<dbReference type="RefSeq" id="WP_043253545.1">
    <property type="nucleotide sequence ID" value="NZ_HG322950.1"/>
</dbReference>
<dbReference type="SUPFAM" id="SSF56317">
    <property type="entry name" value="Carbon-nitrogen hydrolase"/>
    <property type="match status" value="1"/>
</dbReference>
<protein>
    <recommendedName>
        <fullName evidence="2">CN hydrolase domain-containing protein</fullName>
    </recommendedName>
</protein>
<reference evidence="3 4" key="2">
    <citation type="submission" date="2014-05" db="EMBL/GenBank/DDBJ databases">
        <title>Genome sequence of the 3-chlorobenzoate degrading bacterium Pseudomonas knackmussii B13 shows multiple evidence for horizontal gene transfer.</title>
        <authorList>
            <person name="Miyazaki R."/>
            <person name="Bertelli C."/>
            <person name="Falquet L."/>
            <person name="Robinson-Rechavi M."/>
            <person name="Gharib W."/>
            <person name="Roy S."/>
            <person name="Van der Meer J.R."/>
        </authorList>
    </citation>
    <scope>NUCLEOTIDE SEQUENCE [LARGE SCALE GENOMIC DNA]</scope>
    <source>
        <strain evidence="3 4">B13</strain>
    </source>
</reference>
<dbReference type="EMBL" id="HG322950">
    <property type="protein sequence ID" value="CDF85190.1"/>
    <property type="molecule type" value="Genomic_DNA"/>
</dbReference>
<dbReference type="GO" id="GO:0016811">
    <property type="term" value="F:hydrolase activity, acting on carbon-nitrogen (but not peptide) bonds, in linear amides"/>
    <property type="evidence" value="ECO:0007669"/>
    <property type="project" value="TreeGrafter"/>
</dbReference>
<evidence type="ECO:0000313" key="3">
    <source>
        <dbReference type="EMBL" id="CDF85190.1"/>
    </source>
</evidence>